<dbReference type="Pfam" id="PF06240">
    <property type="entry name" value="COXG"/>
    <property type="match status" value="1"/>
</dbReference>
<sequence>MDLTHRVRVPAPLDEAWATVNDPARVAAVLPGTTLDTAADDGFTGSMKIKLGSSLLALTGSGRYTSRSEGAHRVVVTTTGTDRRGDAGVEATHTITLAGVGDGRAETDVTVATSMTWSGRPGRLGDGVVADAVDRVLDLTGTRVAARVAEGLPWAPAAGTVSAHDDEQTAAAVVDHPVELGDDLGSIDEPEPGGHPRPQPSPSPGPSPRPPRTSTPSASTPRPYVYQPYSNTAEPHVSVARTLSQLATSRVLPYAGLGALALFLGASALRRARR</sequence>
<keyword evidence="2" id="KW-0812">Transmembrane</keyword>
<feature type="compositionally biased region" description="Pro residues" evidence="1">
    <location>
        <begin position="193"/>
        <end position="213"/>
    </location>
</feature>
<feature type="transmembrane region" description="Helical" evidence="2">
    <location>
        <begin position="251"/>
        <end position="269"/>
    </location>
</feature>
<dbReference type="PANTHER" id="PTHR38588">
    <property type="entry name" value="BLL0334 PROTEIN"/>
    <property type="match status" value="1"/>
</dbReference>
<dbReference type="Proteomes" id="UP000565572">
    <property type="component" value="Unassembled WGS sequence"/>
</dbReference>
<dbReference type="AlphaFoldDB" id="A0A7W5JWB0"/>
<keyword evidence="2" id="KW-0472">Membrane</keyword>
<feature type="region of interest" description="Disordered" evidence="1">
    <location>
        <begin position="180"/>
        <end position="229"/>
    </location>
</feature>
<evidence type="ECO:0000256" key="2">
    <source>
        <dbReference type="SAM" id="Phobius"/>
    </source>
</evidence>
<keyword evidence="4" id="KW-1185">Reference proteome</keyword>
<reference evidence="3 4" key="1">
    <citation type="submission" date="2020-08" db="EMBL/GenBank/DDBJ databases">
        <title>Sequencing the genomes of 1000 actinobacteria strains.</title>
        <authorList>
            <person name="Klenk H.-P."/>
        </authorList>
    </citation>
    <scope>NUCLEOTIDE SEQUENCE [LARGE SCALE GENOMIC DNA]</scope>
    <source>
        <strain evidence="3 4">DSM 11053</strain>
    </source>
</reference>
<evidence type="ECO:0000313" key="4">
    <source>
        <dbReference type="Proteomes" id="UP000565572"/>
    </source>
</evidence>
<name>A0A7W5JWB0_9ACTN</name>
<evidence type="ECO:0000313" key="3">
    <source>
        <dbReference type="EMBL" id="MBB3327511.1"/>
    </source>
</evidence>
<gene>
    <name evidence="3" type="ORF">FHX39_002455</name>
</gene>
<organism evidence="3 4">
    <name type="scientific">Microlunatus antarcticus</name>
    <dbReference type="NCBI Taxonomy" id="53388"/>
    <lineage>
        <taxon>Bacteria</taxon>
        <taxon>Bacillati</taxon>
        <taxon>Actinomycetota</taxon>
        <taxon>Actinomycetes</taxon>
        <taxon>Propionibacteriales</taxon>
        <taxon>Propionibacteriaceae</taxon>
        <taxon>Microlunatus</taxon>
    </lineage>
</organism>
<accession>A0A7W5JWB0</accession>
<dbReference type="InterPro" id="IPR023393">
    <property type="entry name" value="START-like_dom_sf"/>
</dbReference>
<dbReference type="PANTHER" id="PTHR38588:SF1">
    <property type="entry name" value="BLL0334 PROTEIN"/>
    <property type="match status" value="1"/>
</dbReference>
<dbReference type="RefSeq" id="WP_183338789.1">
    <property type="nucleotide sequence ID" value="NZ_JACHZG010000001.1"/>
</dbReference>
<dbReference type="InterPro" id="IPR010419">
    <property type="entry name" value="CO_DH_gsu"/>
</dbReference>
<feature type="compositionally biased region" description="Acidic residues" evidence="1">
    <location>
        <begin position="180"/>
        <end position="191"/>
    </location>
</feature>
<protein>
    <submittedName>
        <fullName evidence="3">Carbon monoxide dehydrogenase subunit G</fullName>
    </submittedName>
</protein>
<evidence type="ECO:0000256" key="1">
    <source>
        <dbReference type="SAM" id="MobiDB-lite"/>
    </source>
</evidence>
<comment type="caution">
    <text evidence="3">The sequence shown here is derived from an EMBL/GenBank/DDBJ whole genome shotgun (WGS) entry which is preliminary data.</text>
</comment>
<proteinExistence type="predicted"/>
<feature type="compositionally biased region" description="Low complexity" evidence="1">
    <location>
        <begin position="214"/>
        <end position="223"/>
    </location>
</feature>
<keyword evidence="2" id="KW-1133">Transmembrane helix</keyword>
<dbReference type="Gene3D" id="3.30.530.20">
    <property type="match status" value="1"/>
</dbReference>
<dbReference type="EMBL" id="JACHZG010000001">
    <property type="protein sequence ID" value="MBB3327511.1"/>
    <property type="molecule type" value="Genomic_DNA"/>
</dbReference>
<dbReference type="SUPFAM" id="SSF55961">
    <property type="entry name" value="Bet v1-like"/>
    <property type="match status" value="1"/>
</dbReference>